<name>A0A6J4MP00_9BACT</name>
<feature type="compositionally biased region" description="Basic residues" evidence="1">
    <location>
        <begin position="186"/>
        <end position="195"/>
    </location>
</feature>
<accession>A0A6J4MP00</accession>
<feature type="compositionally biased region" description="Basic and acidic residues" evidence="1">
    <location>
        <begin position="66"/>
        <end position="76"/>
    </location>
</feature>
<evidence type="ECO:0000256" key="1">
    <source>
        <dbReference type="SAM" id="MobiDB-lite"/>
    </source>
</evidence>
<protein>
    <submittedName>
        <fullName evidence="2">Uncharacterized protein</fullName>
    </submittedName>
</protein>
<feature type="compositionally biased region" description="Basic residues" evidence="1">
    <location>
        <begin position="1"/>
        <end position="11"/>
    </location>
</feature>
<reference evidence="2" key="1">
    <citation type="submission" date="2020-02" db="EMBL/GenBank/DDBJ databases">
        <authorList>
            <person name="Meier V. D."/>
        </authorList>
    </citation>
    <scope>NUCLEOTIDE SEQUENCE</scope>
    <source>
        <strain evidence="2">AVDCRST_MAG68</strain>
    </source>
</reference>
<feature type="region of interest" description="Disordered" evidence="1">
    <location>
        <begin position="50"/>
        <end position="195"/>
    </location>
</feature>
<proteinExistence type="predicted"/>
<dbReference type="EMBL" id="CADCTW010000211">
    <property type="protein sequence ID" value="CAA9363337.1"/>
    <property type="molecule type" value="Genomic_DNA"/>
</dbReference>
<feature type="non-terminal residue" evidence="2">
    <location>
        <position position="1"/>
    </location>
</feature>
<dbReference type="AlphaFoldDB" id="A0A6J4MP00"/>
<organism evidence="2">
    <name type="scientific">uncultured Gemmatimonadota bacterium</name>
    <dbReference type="NCBI Taxonomy" id="203437"/>
    <lineage>
        <taxon>Bacteria</taxon>
        <taxon>Pseudomonadati</taxon>
        <taxon>Gemmatimonadota</taxon>
        <taxon>environmental samples</taxon>
    </lineage>
</organism>
<evidence type="ECO:0000313" key="2">
    <source>
        <dbReference type="EMBL" id="CAA9363337.1"/>
    </source>
</evidence>
<feature type="compositionally biased region" description="Low complexity" evidence="1">
    <location>
        <begin position="12"/>
        <end position="21"/>
    </location>
</feature>
<feature type="compositionally biased region" description="Low complexity" evidence="1">
    <location>
        <begin position="50"/>
        <end position="65"/>
    </location>
</feature>
<sequence>DPARQRQRHSRAPPAARRAGQPGCGAGLLWVRRGAAARHPRDDAAACEAAGRRGAAGRGAALRGPAVRDRGRERLARRGGGPLAVRTGRAGGRRRVPAARELPGRNDVRPSRRHPGGAGAPGRAGPRRGGAARPLAAQRAAGRGGAAAGRGAHQRRHRPRPGDQPAHRAAPHRAGHAQAGRPLPRGGRRHPAARL</sequence>
<feature type="non-terminal residue" evidence="2">
    <location>
        <position position="195"/>
    </location>
</feature>
<feature type="compositionally biased region" description="Low complexity" evidence="1">
    <location>
        <begin position="176"/>
        <end position="185"/>
    </location>
</feature>
<feature type="compositionally biased region" description="Low complexity" evidence="1">
    <location>
        <begin position="123"/>
        <end position="141"/>
    </location>
</feature>
<feature type="region of interest" description="Disordered" evidence="1">
    <location>
        <begin position="1"/>
        <end position="24"/>
    </location>
</feature>
<gene>
    <name evidence="2" type="ORF">AVDCRST_MAG68-4643</name>
</gene>